<accession>A0ABY4M3J1</accession>
<dbReference type="RefSeq" id="WP_248862251.1">
    <property type="nucleotide sequence ID" value="NZ_CP086322.1"/>
</dbReference>
<proteinExistence type="predicted"/>
<evidence type="ECO:0000313" key="2">
    <source>
        <dbReference type="Proteomes" id="UP000830115"/>
    </source>
</evidence>
<reference evidence="1" key="1">
    <citation type="submission" date="2021-10" db="EMBL/GenBank/DDBJ databases">
        <title>Streptomyces nigrumlapis sp.nov.,an antimicrobial producing actinobacterium isolated from Black Gobi rocks.</title>
        <authorList>
            <person name="Wen Y."/>
            <person name="Zhang W."/>
            <person name="Liu X.G."/>
        </authorList>
    </citation>
    <scope>NUCLEOTIDE SEQUENCE</scope>
    <source>
        <strain evidence="1">ST13-2-2</strain>
    </source>
</reference>
<name>A0ABY4M3J1_9ACTN</name>
<keyword evidence="2" id="KW-1185">Reference proteome</keyword>
<evidence type="ECO:0008006" key="3">
    <source>
        <dbReference type="Google" id="ProtNLM"/>
    </source>
</evidence>
<dbReference type="EMBL" id="CP086322">
    <property type="protein sequence ID" value="UQA91424.1"/>
    <property type="molecule type" value="Genomic_DNA"/>
</dbReference>
<evidence type="ECO:0000313" key="1">
    <source>
        <dbReference type="EMBL" id="UQA91424.1"/>
    </source>
</evidence>
<organism evidence="1 2">
    <name type="scientific">Streptomyces halobius</name>
    <dbReference type="NCBI Taxonomy" id="2879846"/>
    <lineage>
        <taxon>Bacteria</taxon>
        <taxon>Bacillati</taxon>
        <taxon>Actinomycetota</taxon>
        <taxon>Actinomycetes</taxon>
        <taxon>Kitasatosporales</taxon>
        <taxon>Streptomycetaceae</taxon>
        <taxon>Streptomyces</taxon>
    </lineage>
</organism>
<gene>
    <name evidence="1" type="ORF">K9S39_05615</name>
</gene>
<dbReference type="Proteomes" id="UP000830115">
    <property type="component" value="Chromosome"/>
</dbReference>
<protein>
    <recommendedName>
        <fullName evidence="3">DUF3558 domain-containing protein</fullName>
    </recommendedName>
</protein>
<sequence length="197" mass="21195">MADHFDGPKDRTPHATAWRRAAASAAVLSLVLLASGCGGPQVNYAIPKDLCGVTVDQNLLRPFFPPGDRIQFDGEIFSDDNKARSICQYYVDGNTALLVNGTRSSEKVTAEELVTRFASHAHLKSWARSDGRIAGYDGSVFGTSTCSGTPSDSHGQPAHTFTLEISVNHFTSAESVRSHLQKLMSTLLPKAARSRGC</sequence>